<evidence type="ECO:0000256" key="7">
    <source>
        <dbReference type="SAM" id="SignalP"/>
    </source>
</evidence>
<gene>
    <name evidence="11" type="ORF">NEMVEDRAFT_v1g207720</name>
</gene>
<keyword evidence="4" id="KW-0106">Calcium</keyword>
<feature type="chain" id="PRO_5002712381" description="Fibrinogen C-terminal domain-containing protein" evidence="7">
    <location>
        <begin position="20"/>
        <end position="447"/>
    </location>
</feature>
<accession>A7S6T9</accession>
<dbReference type="HOGENOM" id="CLU_712328_0_0_1"/>
<dbReference type="InterPro" id="IPR000742">
    <property type="entry name" value="EGF"/>
</dbReference>
<dbReference type="GO" id="GO:0046872">
    <property type="term" value="F:metal ion binding"/>
    <property type="evidence" value="ECO:0007669"/>
    <property type="project" value="UniProtKB-KW"/>
</dbReference>
<comment type="similarity">
    <text evidence="1">Belongs to the EGF domain peptide family.</text>
</comment>
<evidence type="ECO:0000256" key="6">
    <source>
        <dbReference type="PROSITE-ProRule" id="PRU00076"/>
    </source>
</evidence>
<evidence type="ECO:0008006" key="13">
    <source>
        <dbReference type="Google" id="ProtNLM"/>
    </source>
</evidence>
<dbReference type="InterPro" id="IPR036056">
    <property type="entry name" value="Fibrinogen-like_C"/>
</dbReference>
<keyword evidence="3" id="KW-0430">Lectin</keyword>
<dbReference type="InterPro" id="IPR002181">
    <property type="entry name" value="Fibrinogen_a/b/g_C_dom"/>
</dbReference>
<dbReference type="Gene3D" id="3.90.215.10">
    <property type="entry name" value="Gamma Fibrinogen, chain A, domain 1"/>
    <property type="match status" value="1"/>
</dbReference>
<dbReference type="SMART" id="SM00181">
    <property type="entry name" value="EGF"/>
    <property type="match status" value="1"/>
</dbReference>
<evidence type="ECO:0000313" key="12">
    <source>
        <dbReference type="Proteomes" id="UP000001593"/>
    </source>
</evidence>
<keyword evidence="12" id="KW-1185">Reference proteome</keyword>
<evidence type="ECO:0000256" key="2">
    <source>
        <dbReference type="ARBA" id="ARBA00022723"/>
    </source>
</evidence>
<sequence>MVITGYIVYLLMMLVCATAQNRGDCSRKAVFKLKYKGRSLLNHVIAEHDVEDNFDCTFECLTNPQCVSLNFEKNASSPTCELNNITAAAAPSSDLASDSTKDYYDATGDYVLPVCVGYPCKNGGTCIESCDWRNYECQCASDYTDENCQKWIGPGSSENSPAKSCLQILSSFVGIKRGNGVYWIQPVPSVSPFTVYCDMVTDGGGWTAIKKWEATSNPFSTENTWSDYVRLSDYHDPQYLFSAPTMLKLKQDMGYDQMRFYCYKESVKRVVHIMTNQDEHGYSAVRGLFHPAEDIGLLVQTFINNMNVLPFAPDVRAGFVETFRRLLVRKALALIKYVEARSFLTEYPSPNPQACESFTRLPDDTSFLSGNCALWGDLCDGMNNCNYWGHSAYEGNWRSLCRQAVYKNQVTMALHMICFIGEKLYCDDSVGSDASISVGDKFMLYVR</sequence>
<dbReference type="InterPro" id="IPR003609">
    <property type="entry name" value="Pan_app"/>
</dbReference>
<dbReference type="eggNOG" id="ENOG502SHMM">
    <property type="taxonomic scope" value="Eukaryota"/>
</dbReference>
<feature type="domain" description="Fibrinogen C-terminal" evidence="10">
    <location>
        <begin position="156"/>
        <end position="211"/>
    </location>
</feature>
<feature type="signal peptide" evidence="7">
    <location>
        <begin position="1"/>
        <end position="19"/>
    </location>
</feature>
<dbReference type="GO" id="GO:0070492">
    <property type="term" value="F:oligosaccharide binding"/>
    <property type="evidence" value="ECO:0000318"/>
    <property type="project" value="GO_Central"/>
</dbReference>
<dbReference type="OMA" id="QACESFT"/>
<name>A7S6T9_NEMVE</name>
<evidence type="ECO:0000313" key="11">
    <source>
        <dbReference type="EMBL" id="EDO40612.1"/>
    </source>
</evidence>
<dbReference type="PANTHER" id="PTHR16146">
    <property type="entry name" value="INTELECTIN"/>
    <property type="match status" value="1"/>
</dbReference>
<evidence type="ECO:0000256" key="4">
    <source>
        <dbReference type="ARBA" id="ARBA00022837"/>
    </source>
</evidence>
<keyword evidence="6" id="KW-0245">EGF-like domain</keyword>
<feature type="disulfide bond" evidence="6">
    <location>
        <begin position="139"/>
        <end position="148"/>
    </location>
</feature>
<protein>
    <recommendedName>
        <fullName evidence="13">Fibrinogen C-terminal domain-containing protein</fullName>
    </recommendedName>
</protein>
<dbReference type="EMBL" id="DS469589">
    <property type="protein sequence ID" value="EDO40612.1"/>
    <property type="molecule type" value="Genomic_DNA"/>
</dbReference>
<dbReference type="Pfam" id="PF00024">
    <property type="entry name" value="PAN_1"/>
    <property type="match status" value="1"/>
</dbReference>
<feature type="disulfide bond" evidence="6">
    <location>
        <begin position="120"/>
        <end position="137"/>
    </location>
</feature>
<feature type="domain" description="Apple" evidence="9">
    <location>
        <begin position="25"/>
        <end position="108"/>
    </location>
</feature>
<evidence type="ECO:0000259" key="8">
    <source>
        <dbReference type="PROSITE" id="PS50026"/>
    </source>
</evidence>
<keyword evidence="5 6" id="KW-1015">Disulfide bond</keyword>
<comment type="caution">
    <text evidence="6">Lacks conserved residue(s) required for the propagation of feature annotation.</text>
</comment>
<dbReference type="SUPFAM" id="SSF56496">
    <property type="entry name" value="Fibrinogen C-terminal domain-like"/>
    <property type="match status" value="1"/>
</dbReference>
<dbReference type="SUPFAM" id="SSF57196">
    <property type="entry name" value="EGF/Laminin"/>
    <property type="match status" value="1"/>
</dbReference>
<dbReference type="NCBIfam" id="NF040941">
    <property type="entry name" value="GGGWT_bact"/>
    <property type="match status" value="1"/>
</dbReference>
<feature type="domain" description="EGF-like" evidence="8">
    <location>
        <begin position="111"/>
        <end position="149"/>
    </location>
</feature>
<keyword evidence="2" id="KW-0479">Metal-binding</keyword>
<evidence type="ECO:0000256" key="5">
    <source>
        <dbReference type="ARBA" id="ARBA00023157"/>
    </source>
</evidence>
<reference evidence="11 12" key="1">
    <citation type="journal article" date="2007" name="Science">
        <title>Sea anemone genome reveals ancestral eumetazoan gene repertoire and genomic organization.</title>
        <authorList>
            <person name="Putnam N.H."/>
            <person name="Srivastava M."/>
            <person name="Hellsten U."/>
            <person name="Dirks B."/>
            <person name="Chapman J."/>
            <person name="Salamov A."/>
            <person name="Terry A."/>
            <person name="Shapiro H."/>
            <person name="Lindquist E."/>
            <person name="Kapitonov V.V."/>
            <person name="Jurka J."/>
            <person name="Genikhovich G."/>
            <person name="Grigoriev I.V."/>
            <person name="Lucas S.M."/>
            <person name="Steele R.E."/>
            <person name="Finnerty J.R."/>
            <person name="Technau U."/>
            <person name="Martindale M.Q."/>
            <person name="Rokhsar D.S."/>
        </authorList>
    </citation>
    <scope>NUCLEOTIDE SEQUENCE [LARGE SCALE GENOMIC DNA]</scope>
    <source>
        <strain evidence="12">CH2 X CH6</strain>
    </source>
</reference>
<dbReference type="InParanoid" id="A7S6T9"/>
<dbReference type="Pfam" id="PF00008">
    <property type="entry name" value="EGF"/>
    <property type="match status" value="1"/>
</dbReference>
<organism evidence="11 12">
    <name type="scientific">Nematostella vectensis</name>
    <name type="common">Starlet sea anemone</name>
    <dbReference type="NCBI Taxonomy" id="45351"/>
    <lineage>
        <taxon>Eukaryota</taxon>
        <taxon>Metazoa</taxon>
        <taxon>Cnidaria</taxon>
        <taxon>Anthozoa</taxon>
        <taxon>Hexacorallia</taxon>
        <taxon>Actiniaria</taxon>
        <taxon>Edwardsiidae</taxon>
        <taxon>Nematostella</taxon>
    </lineage>
</organism>
<keyword evidence="7" id="KW-0732">Signal</keyword>
<dbReference type="AlphaFoldDB" id="A7S6T9"/>
<dbReference type="PhylomeDB" id="A7S6T9"/>
<proteinExistence type="inferred from homology"/>
<evidence type="ECO:0000259" key="10">
    <source>
        <dbReference type="PROSITE" id="PS51406"/>
    </source>
</evidence>
<evidence type="ECO:0000256" key="3">
    <source>
        <dbReference type="ARBA" id="ARBA00022734"/>
    </source>
</evidence>
<evidence type="ECO:0000259" key="9">
    <source>
        <dbReference type="PROSITE" id="PS50948"/>
    </source>
</evidence>
<dbReference type="CDD" id="cd00054">
    <property type="entry name" value="EGF_CA"/>
    <property type="match status" value="1"/>
</dbReference>
<dbReference type="Pfam" id="PF00147">
    <property type="entry name" value="Fibrinogen_C"/>
    <property type="match status" value="1"/>
</dbReference>
<dbReference type="Gene3D" id="2.10.25.10">
    <property type="entry name" value="Laminin"/>
    <property type="match status" value="1"/>
</dbReference>
<dbReference type="PROSITE" id="PS50026">
    <property type="entry name" value="EGF_3"/>
    <property type="match status" value="1"/>
</dbReference>
<dbReference type="Proteomes" id="UP000001593">
    <property type="component" value="Unassembled WGS sequence"/>
</dbReference>
<dbReference type="InterPro" id="IPR014716">
    <property type="entry name" value="Fibrinogen_a/b/g_C_1"/>
</dbReference>
<dbReference type="GO" id="GO:0005615">
    <property type="term" value="C:extracellular space"/>
    <property type="evidence" value="ECO:0000318"/>
    <property type="project" value="GO_Central"/>
</dbReference>
<dbReference type="PROSITE" id="PS50948">
    <property type="entry name" value="PAN"/>
    <property type="match status" value="1"/>
</dbReference>
<dbReference type="PANTHER" id="PTHR16146:SF46">
    <property type="entry name" value="INTELECTIN-1A-RELATED"/>
    <property type="match status" value="1"/>
</dbReference>
<dbReference type="PROSITE" id="PS51406">
    <property type="entry name" value="FIBRINOGEN_C_2"/>
    <property type="match status" value="1"/>
</dbReference>
<evidence type="ECO:0000256" key="1">
    <source>
        <dbReference type="ARBA" id="ARBA00006373"/>
    </source>
</evidence>